<dbReference type="PANTHER" id="PTHR46503">
    <property type="entry name" value="INTER-ALPHA-TRYPSIN INHIBITOR HEAVY CHAIN-LIKE PROTEIN"/>
    <property type="match status" value="1"/>
</dbReference>
<dbReference type="KEGG" id="mng:MNEG_6346"/>
<organism evidence="3 4">
    <name type="scientific">Monoraphidium neglectum</name>
    <dbReference type="NCBI Taxonomy" id="145388"/>
    <lineage>
        <taxon>Eukaryota</taxon>
        <taxon>Viridiplantae</taxon>
        <taxon>Chlorophyta</taxon>
        <taxon>core chlorophytes</taxon>
        <taxon>Chlorophyceae</taxon>
        <taxon>CS clade</taxon>
        <taxon>Sphaeropleales</taxon>
        <taxon>Selenastraceae</taxon>
        <taxon>Monoraphidium</taxon>
    </lineage>
</organism>
<protein>
    <recommendedName>
        <fullName evidence="2">VWFA domain-containing protein</fullName>
    </recommendedName>
</protein>
<feature type="compositionally biased region" description="Pro residues" evidence="1">
    <location>
        <begin position="209"/>
        <end position="228"/>
    </location>
</feature>
<feature type="region of interest" description="Disordered" evidence="1">
    <location>
        <begin position="188"/>
        <end position="236"/>
    </location>
</feature>
<dbReference type="RefSeq" id="XP_013900638.1">
    <property type="nucleotide sequence ID" value="XM_014045184.1"/>
</dbReference>
<evidence type="ECO:0000256" key="1">
    <source>
        <dbReference type="SAM" id="MobiDB-lite"/>
    </source>
</evidence>
<dbReference type="SUPFAM" id="SSF53300">
    <property type="entry name" value="vWA-like"/>
    <property type="match status" value="1"/>
</dbReference>
<evidence type="ECO:0000313" key="3">
    <source>
        <dbReference type="EMBL" id="KIZ01619.1"/>
    </source>
</evidence>
<evidence type="ECO:0000313" key="4">
    <source>
        <dbReference type="Proteomes" id="UP000054498"/>
    </source>
</evidence>
<dbReference type="PANTHER" id="PTHR46503:SF1">
    <property type="entry name" value="INTER-ALPHA-TRYPSIN INHIBITOR HEAVY CHAIN-LIKE PROTEIN"/>
    <property type="match status" value="1"/>
</dbReference>
<dbReference type="InterPro" id="IPR002035">
    <property type="entry name" value="VWF_A"/>
</dbReference>
<reference evidence="3 4" key="1">
    <citation type="journal article" date="2013" name="BMC Genomics">
        <title>Reconstruction of the lipid metabolism for the microalga Monoraphidium neglectum from its genome sequence reveals characteristics suitable for biofuel production.</title>
        <authorList>
            <person name="Bogen C."/>
            <person name="Al-Dilaimi A."/>
            <person name="Albersmeier A."/>
            <person name="Wichmann J."/>
            <person name="Grundmann M."/>
            <person name="Rupp O."/>
            <person name="Lauersen K.J."/>
            <person name="Blifernez-Klassen O."/>
            <person name="Kalinowski J."/>
            <person name="Goesmann A."/>
            <person name="Mussgnug J.H."/>
            <person name="Kruse O."/>
        </authorList>
    </citation>
    <scope>NUCLEOTIDE SEQUENCE [LARGE SCALE GENOMIC DNA]</scope>
    <source>
        <strain evidence="3 4">SAG 48.87</strain>
    </source>
</reference>
<dbReference type="Proteomes" id="UP000054498">
    <property type="component" value="Unassembled WGS sequence"/>
</dbReference>
<sequence>MHAMLHVAPPPPPEEAALSGDPRGSFCLMVSPPGPECSYPFSRSVVFMFDRSGSMVGDPLRHAKGALTAGLRLLGPGDEFTVVAFDHEELWWTDGLCQATPDNIAACQQWVNDQAPRANSYSLPFIFLITDGCVNDERDICSFVDAAANGEGGPDLGPPLTTATTGSVYHDAQSNYSSAHSSAGGPPSSYYSAASGPLPPPSSAYSGPGGPPPPGYAPPQPPPPPPPTHSAAPGGPKPLAPRMFTFGIGPYCNHYFLKQLATIGRGMCGVALQPNAIKPMIERMLVSAALPLLSDVELLLQGVESVELFPPVLPDLFCGQPLLVVGKYTGQWPSVSQLHGLLPTGEEYTQALPALPVGTLPIDKLFSKGRLDLLTSQAWMQGNPDHLVKQIIDLSVACAEESR</sequence>
<proteinExistence type="predicted"/>
<gene>
    <name evidence="3" type="ORF">MNEG_6346</name>
</gene>
<dbReference type="EMBL" id="KK101240">
    <property type="protein sequence ID" value="KIZ01619.1"/>
    <property type="molecule type" value="Genomic_DNA"/>
</dbReference>
<keyword evidence="4" id="KW-1185">Reference proteome</keyword>
<evidence type="ECO:0000259" key="2">
    <source>
        <dbReference type="Pfam" id="PF13768"/>
    </source>
</evidence>
<dbReference type="GeneID" id="25739222"/>
<dbReference type="InterPro" id="IPR036465">
    <property type="entry name" value="vWFA_dom_sf"/>
</dbReference>
<dbReference type="Pfam" id="PF13768">
    <property type="entry name" value="VWA_3"/>
    <property type="match status" value="2"/>
</dbReference>
<name>A0A0D2L2Z6_9CHLO</name>
<dbReference type="STRING" id="145388.A0A0D2L2Z6"/>
<feature type="domain" description="VWFA" evidence="2">
    <location>
        <begin position="242"/>
        <end position="267"/>
    </location>
</feature>
<dbReference type="AlphaFoldDB" id="A0A0D2L2Z6"/>
<dbReference type="OrthoDB" id="1729737at2759"/>
<feature type="domain" description="VWFA" evidence="2">
    <location>
        <begin position="45"/>
        <end position="117"/>
    </location>
</feature>
<dbReference type="Gene3D" id="3.40.50.410">
    <property type="entry name" value="von Willebrand factor, type A domain"/>
    <property type="match status" value="1"/>
</dbReference>
<accession>A0A0D2L2Z6</accession>